<evidence type="ECO:0000259" key="2">
    <source>
        <dbReference type="Pfam" id="PF02826"/>
    </source>
</evidence>
<dbReference type="InterPro" id="IPR005630">
    <property type="entry name" value="Terpene_synthase_metal-bd"/>
</dbReference>
<gene>
    <name evidence="4" type="ORF">DY000_02009630</name>
</gene>
<evidence type="ECO:0000313" key="4">
    <source>
        <dbReference type="EMBL" id="KAF3543232.1"/>
    </source>
</evidence>
<dbReference type="InterPro" id="IPR006140">
    <property type="entry name" value="D-isomer_DH_NAD-bd"/>
</dbReference>
<dbReference type="PANTHER" id="PTHR10996:SF268">
    <property type="entry name" value="GLYOXYLATE_HYDROXYPYRUVATE REDUCTASE HPR3"/>
    <property type="match status" value="1"/>
</dbReference>
<protein>
    <recommendedName>
        <fullName evidence="6">Terpene synthase metal-binding domain-containing protein</fullName>
    </recommendedName>
</protein>
<name>A0ABQ7BVA4_BRACR</name>
<dbReference type="InterPro" id="IPR008949">
    <property type="entry name" value="Isoprenoid_synthase_dom_sf"/>
</dbReference>
<dbReference type="Proteomes" id="UP000266723">
    <property type="component" value="Unassembled WGS sequence"/>
</dbReference>
<keyword evidence="1" id="KW-0560">Oxidoreductase</keyword>
<evidence type="ECO:0000256" key="1">
    <source>
        <dbReference type="ARBA" id="ARBA00023002"/>
    </source>
</evidence>
<dbReference type="InterPro" id="IPR050223">
    <property type="entry name" value="D-isomer_2-hydroxyacid_DH"/>
</dbReference>
<dbReference type="Gene3D" id="3.40.50.720">
    <property type="entry name" value="NAD(P)-binding Rossmann-like Domain"/>
    <property type="match status" value="1"/>
</dbReference>
<dbReference type="SUPFAM" id="SSF48576">
    <property type="entry name" value="Terpenoid synthases"/>
    <property type="match status" value="1"/>
</dbReference>
<proteinExistence type="predicted"/>
<organism evidence="4 5">
    <name type="scientific">Brassica cretica</name>
    <name type="common">Mustard</name>
    <dbReference type="NCBI Taxonomy" id="69181"/>
    <lineage>
        <taxon>Eukaryota</taxon>
        <taxon>Viridiplantae</taxon>
        <taxon>Streptophyta</taxon>
        <taxon>Embryophyta</taxon>
        <taxon>Tracheophyta</taxon>
        <taxon>Spermatophyta</taxon>
        <taxon>Magnoliopsida</taxon>
        <taxon>eudicotyledons</taxon>
        <taxon>Gunneridae</taxon>
        <taxon>Pentapetalae</taxon>
        <taxon>rosids</taxon>
        <taxon>malvids</taxon>
        <taxon>Brassicales</taxon>
        <taxon>Brassicaceae</taxon>
        <taxon>Brassiceae</taxon>
        <taxon>Brassica</taxon>
    </lineage>
</organism>
<dbReference type="InterPro" id="IPR036291">
    <property type="entry name" value="NAD(P)-bd_dom_sf"/>
</dbReference>
<keyword evidence="5" id="KW-1185">Reference proteome</keyword>
<feature type="domain" description="D-isomer specific 2-hydroxyacid dehydrogenase NAD-binding" evidence="2">
    <location>
        <begin position="1"/>
        <end position="52"/>
    </location>
</feature>
<sequence length="196" mass="21818">MGRGGLIDEMEMVKCLVDGVIGGAGLDVFEKEPGVSEELFGLDNDVMSPHAAMVARFKIGAKANFDLAKWGLVAHVPSFREYMEVGEEEIVACLTLEGIFMSMGKTATKEAYEWQVQTEARQSFMMPSYTYMSRGYVTNAINCYMKQYGFPLKEAIRELNKIVADADKTLNEEFLKTVAVGRGVLKAAMHYKKSIK</sequence>
<dbReference type="EMBL" id="QGKV02000832">
    <property type="protein sequence ID" value="KAF3543232.1"/>
    <property type="molecule type" value="Genomic_DNA"/>
</dbReference>
<evidence type="ECO:0000259" key="3">
    <source>
        <dbReference type="Pfam" id="PF03936"/>
    </source>
</evidence>
<dbReference type="Gene3D" id="1.10.600.10">
    <property type="entry name" value="Farnesyl Diphosphate Synthase"/>
    <property type="match status" value="1"/>
</dbReference>
<dbReference type="Pfam" id="PF02826">
    <property type="entry name" value="2-Hacid_dh_C"/>
    <property type="match status" value="1"/>
</dbReference>
<comment type="caution">
    <text evidence="4">The sequence shown here is derived from an EMBL/GenBank/DDBJ whole genome shotgun (WGS) entry which is preliminary data.</text>
</comment>
<feature type="domain" description="Terpene synthase metal-binding" evidence="3">
    <location>
        <begin position="56"/>
        <end position="168"/>
    </location>
</feature>
<evidence type="ECO:0008006" key="6">
    <source>
        <dbReference type="Google" id="ProtNLM"/>
    </source>
</evidence>
<dbReference type="SUPFAM" id="SSF51735">
    <property type="entry name" value="NAD(P)-binding Rossmann-fold domains"/>
    <property type="match status" value="1"/>
</dbReference>
<evidence type="ECO:0000313" key="5">
    <source>
        <dbReference type="Proteomes" id="UP000266723"/>
    </source>
</evidence>
<reference evidence="4 5" key="1">
    <citation type="journal article" date="2020" name="BMC Genomics">
        <title>Intraspecific diversification of the crop wild relative Brassica cretica Lam. using demographic model selection.</title>
        <authorList>
            <person name="Kioukis A."/>
            <person name="Michalopoulou V.A."/>
            <person name="Briers L."/>
            <person name="Pirintsos S."/>
            <person name="Studholme D.J."/>
            <person name="Pavlidis P."/>
            <person name="Sarris P.F."/>
        </authorList>
    </citation>
    <scope>NUCLEOTIDE SEQUENCE [LARGE SCALE GENOMIC DNA]</scope>
    <source>
        <strain evidence="5">cv. PFS-1207/04</strain>
    </source>
</reference>
<dbReference type="Pfam" id="PF03936">
    <property type="entry name" value="Terpene_synth_C"/>
    <property type="match status" value="1"/>
</dbReference>
<dbReference type="PANTHER" id="PTHR10996">
    <property type="entry name" value="2-HYDROXYACID DEHYDROGENASE-RELATED"/>
    <property type="match status" value="1"/>
</dbReference>
<accession>A0ABQ7BVA4</accession>